<proteinExistence type="predicted"/>
<dbReference type="InterPro" id="IPR036972">
    <property type="entry name" value="Cyt_c_oxidase_su5b_sf"/>
</dbReference>
<gene>
    <name evidence="1" type="ORF">OKIOD_LOCUS16360</name>
</gene>
<dbReference type="EMBL" id="OU015567">
    <property type="protein sequence ID" value="CAG5113491.1"/>
    <property type="molecule type" value="Genomic_DNA"/>
</dbReference>
<evidence type="ECO:0000313" key="1">
    <source>
        <dbReference type="EMBL" id="CAG5113491.1"/>
    </source>
</evidence>
<keyword evidence="2" id="KW-1185">Reference proteome</keyword>
<name>A0ABN7TAA2_OIKDI</name>
<dbReference type="Proteomes" id="UP001158576">
    <property type="component" value="Chromosome 2"/>
</dbReference>
<dbReference type="Gene3D" id="2.60.11.10">
    <property type="entry name" value="Cytochrome c oxidase, subunit Vb"/>
    <property type="match status" value="1"/>
</dbReference>
<reference evidence="1 2" key="1">
    <citation type="submission" date="2021-04" db="EMBL/GenBank/DDBJ databases">
        <authorList>
            <person name="Bliznina A."/>
        </authorList>
    </citation>
    <scope>NUCLEOTIDE SEQUENCE [LARGE SCALE GENOMIC DNA]</scope>
</reference>
<accession>A0ABN7TAA2</accession>
<protein>
    <submittedName>
        <fullName evidence="1">Oidioi.mRNA.OKI2018_I69.chr2.g7595.t1.cds</fullName>
    </submittedName>
</protein>
<organism evidence="1 2">
    <name type="scientific">Oikopleura dioica</name>
    <name type="common">Tunicate</name>
    <dbReference type="NCBI Taxonomy" id="34765"/>
    <lineage>
        <taxon>Eukaryota</taxon>
        <taxon>Metazoa</taxon>
        <taxon>Chordata</taxon>
        <taxon>Tunicata</taxon>
        <taxon>Appendicularia</taxon>
        <taxon>Copelata</taxon>
        <taxon>Oikopleuridae</taxon>
        <taxon>Oikopleura</taxon>
    </lineage>
</organism>
<sequence>MLARKAIQRLAVRNGGGGLKAVPTEDKTVVEARDALYKQIPTELPGTGFFKTRPVLTNQDQIDMYGPTSLRKLELEAMEAGFDLFSSYDDNTPYVQKGEGTIDNPYIVPSRNVGRVVMLDETDEAPGVQGIGIPRLVFWVWQDGDGHSPNGMTRDPWFGTYWKLEKWDMPEIEIAAVHSHGEAVY</sequence>
<evidence type="ECO:0000313" key="2">
    <source>
        <dbReference type="Proteomes" id="UP001158576"/>
    </source>
</evidence>